<keyword evidence="1" id="KW-0175">Coiled coil</keyword>
<feature type="region of interest" description="Disordered" evidence="2">
    <location>
        <begin position="104"/>
        <end position="131"/>
    </location>
</feature>
<feature type="region of interest" description="Disordered" evidence="2">
    <location>
        <begin position="386"/>
        <end position="415"/>
    </location>
</feature>
<keyword evidence="4" id="KW-1185">Reference proteome</keyword>
<dbReference type="EMBL" id="JNBS01000344">
    <property type="protein sequence ID" value="OQS06431.1"/>
    <property type="molecule type" value="Genomic_DNA"/>
</dbReference>
<evidence type="ECO:0000313" key="3">
    <source>
        <dbReference type="EMBL" id="OQS06431.1"/>
    </source>
</evidence>
<protein>
    <submittedName>
        <fullName evidence="3">Uncharacterized protein</fullName>
    </submittedName>
</protein>
<feature type="region of interest" description="Disordered" evidence="2">
    <location>
        <begin position="209"/>
        <end position="238"/>
    </location>
</feature>
<name>A0A1W0A8D6_9STRA</name>
<comment type="caution">
    <text evidence="3">The sequence shown here is derived from an EMBL/GenBank/DDBJ whole genome shotgun (WGS) entry which is preliminary data.</text>
</comment>
<evidence type="ECO:0000313" key="4">
    <source>
        <dbReference type="Proteomes" id="UP000243217"/>
    </source>
</evidence>
<feature type="compositionally biased region" description="Polar residues" evidence="2">
    <location>
        <begin position="113"/>
        <end position="126"/>
    </location>
</feature>
<evidence type="ECO:0000256" key="2">
    <source>
        <dbReference type="SAM" id="MobiDB-lite"/>
    </source>
</evidence>
<evidence type="ECO:0000256" key="1">
    <source>
        <dbReference type="SAM" id="Coils"/>
    </source>
</evidence>
<feature type="compositionally biased region" description="Polar residues" evidence="2">
    <location>
        <begin position="209"/>
        <end position="225"/>
    </location>
</feature>
<accession>A0A1W0A8D6</accession>
<dbReference type="Proteomes" id="UP000243217">
    <property type="component" value="Unassembled WGS sequence"/>
</dbReference>
<sequence>EEYKIGDLVEVETRTWPGINKIGGAARVTNVYKEGQDTFVDVRYFLGGSEKRVDIEYVQPSDIHQKRARQRYSRVFFHHEFADEYTKNKRKIENHEEIPVKTKAKRVKKMNEHATTSVENENAIESSDSEDEPLTLRLAKHKQHKFMLQDNFFITDNATKSQEDDSGQLNMPQMTTTKSYQDESFDFGYGQLDQESPKALNSPLLENLLPQSPLINSPLTTSPMQSPERYSEPRKKRKKPRYVGGYLISEEDNFIQPEDNAMDLPDDVQNDTGFRLGKSAKDLLHQYKVHTEQFKLVLARFASEKNTLNMAMAPLELYNKIIELEKMHTLSIVREEDILDAILRKLDAKGRSINPVENLQHDQRKEQVNDFATWLRGIRDSTVKRLDRQGIPVPSIPNPKAKVDSSSSSEDDDYEIPLTFEPKRTTYSRPDKPLKTKPKSTMRAIQPTIVKSKKAVQQRIQWDEIYHDPEQFEPSTSYWSFSDNEISDDDILEPILPKEFIPRILNTRTIPKELLKSPQWDWKALIKPKKASRSVVRIPAPIVPIITERASAPAKSMKQKSKSKSIFEAVWRHRQQQHCSIAPGIPRKTKKNLGHPMAREEPVQIEKEPANTSCVLDYVAEFMSVPLSYTNEDIKVYQHLFDSVEEVESIWLHEDAPVDITITKVFRSLRHLLCDIQEAEALWIEKQTKSLSSSSPENSEYEQQLQHLCKNYKSTLFQFQVYYSKFAHQVKYRDLFHRELQKTILLLPNITSLLASTPAYYFYLELTENPSTMLLSVVVWTLAYAIKWQPEKSVLQTSLLFLFDLHQRVPYLLSSDGANDYIALWILLMTVKEAEFWAFITDNLASIRKIVIATFPSESSETIDMLLRELIWETILPISPLYSQLYPAIENVQTWALVGYLLSSMESLPFSPRYDATKSIYPLDKVENYRQRVLQRILILSSLWVPNHLPIVSIIMSMVQLPSSHLGQCACVASQVHSCDNHENGECPFPRFLLDMISTICTSAELLADIDHCSSLELMGRVIAMQLTKYKKPPLRNRFRHNILKVLKPAVTSTPTATKWNWSSITTGQPATTQPVVESIASTKVVALLKAKPISSWLNERTIAQTHCTVLLSMILTGLSSQDHKSMRRDVIHYAKEIIRLCQNQLENDSLAIHALWTLTKGVLTTTEQILPPILQHLHELLTAMVRRLAEVLAMPKAKLDSRLVSPQTILKANIDFALCCIYDLIVCMKSIKLQPSSVDDAVAALLAMYNQGIEAVLSACQAHQLSEAVLRQTLNLIHLVLPPATPVPPPSSFDEFDDPEEMAIFAALDEEAFLGNNQEPVILVTFDQIISNHVGDHIFKQLRIPLQKLVLQFPYPKNTSLVKKAIAALAGVFTFVPTASWDLLIASSNSANLRLLFPRTFRQALAFAPQKAAFVSSFITSHHQVLLEIWFLTFVEPWTEAPNLQEITIALSPHAPLLENINTKSSIDQVINQLAINMNKLYVGQPQVFRSTIVDAQKGLLTSILDGASASLLDLCVDRPEWALLQAFQASIFPYSVYDNRLLNSLSRNSTQRVVHFLQRIYNLIVKVFDACGHMARGSNLLFHVWLRELFPCAIYAQYSAAAKSLLEERSAYSMFREKAGPPTLWFASKLEKQWTQIIDGIRGFLAVQYYPTLLKWFAETAIVYQLFNSGFDSSPLRTLLYNLMDPEGPLGLSSYYPMDSDAAPTIKREAFYVACGLFHQSSDNEASMLQLRQFILESFMNQFANRRLEISDSITEEWVPMLGLLWACSNHASATLGCGSPNLNVVTLFEPSLLLCIRNLVYDLEWPELPVYSPLTCVLHCQLLGFAQGCIPLAAQAKGLQICLTLILWRCFYLRSKLLPTTYTLASDATNQFLTIKAQVEAHFKITISKPTLTIQPSAGFGINSFRAQGDLTAAVDSFERIAKLEQSLEMARLRYQSQAGRLKVLEEENNKLHEEVAAAREERETLMKNRQVNVLIETLKEERAQRLVDLELAHLREREMKALASEASVATKGALLAQDEASHSRAEVAGLRATVRCSSKLLQVTEKDYLNIHKELENTQQQLLTTRQ</sequence>
<gene>
    <name evidence="3" type="ORF">THRCLA_01517</name>
</gene>
<organism evidence="3 4">
    <name type="scientific">Thraustotheca clavata</name>
    <dbReference type="NCBI Taxonomy" id="74557"/>
    <lineage>
        <taxon>Eukaryota</taxon>
        <taxon>Sar</taxon>
        <taxon>Stramenopiles</taxon>
        <taxon>Oomycota</taxon>
        <taxon>Saprolegniomycetes</taxon>
        <taxon>Saprolegniales</taxon>
        <taxon>Achlyaceae</taxon>
        <taxon>Thraustotheca</taxon>
    </lineage>
</organism>
<proteinExistence type="predicted"/>
<dbReference type="OrthoDB" id="49627at2759"/>
<reference evidence="3 4" key="1">
    <citation type="journal article" date="2014" name="Genome Biol. Evol.">
        <title>The secreted proteins of Achlya hypogyna and Thraustotheca clavata identify the ancestral oomycete secretome and reveal gene acquisitions by horizontal gene transfer.</title>
        <authorList>
            <person name="Misner I."/>
            <person name="Blouin N."/>
            <person name="Leonard G."/>
            <person name="Richards T.A."/>
            <person name="Lane C.E."/>
        </authorList>
    </citation>
    <scope>NUCLEOTIDE SEQUENCE [LARGE SCALE GENOMIC DNA]</scope>
    <source>
        <strain evidence="3 4">ATCC 34112</strain>
    </source>
</reference>
<feature type="non-terminal residue" evidence="3">
    <location>
        <position position="1"/>
    </location>
</feature>
<feature type="coiled-coil region" evidence="1">
    <location>
        <begin position="1931"/>
        <end position="1972"/>
    </location>
</feature>